<keyword evidence="5" id="KW-0539">Nucleus</keyword>
<evidence type="ECO:0000256" key="1">
    <source>
        <dbReference type="ARBA" id="ARBA00004604"/>
    </source>
</evidence>
<evidence type="ECO:0000256" key="6">
    <source>
        <dbReference type="SAM" id="MobiDB-lite"/>
    </source>
</evidence>
<evidence type="ECO:0000256" key="3">
    <source>
        <dbReference type="ARBA" id="ARBA00022478"/>
    </source>
</evidence>
<dbReference type="Proteomes" id="UP000585474">
    <property type="component" value="Unassembled WGS sequence"/>
</dbReference>
<accession>A0A7J0G0K8</accession>
<organism evidence="7 8">
    <name type="scientific">Actinidia rufa</name>
    <dbReference type="NCBI Taxonomy" id="165716"/>
    <lineage>
        <taxon>Eukaryota</taxon>
        <taxon>Viridiplantae</taxon>
        <taxon>Streptophyta</taxon>
        <taxon>Embryophyta</taxon>
        <taxon>Tracheophyta</taxon>
        <taxon>Spermatophyta</taxon>
        <taxon>Magnoliopsida</taxon>
        <taxon>eudicotyledons</taxon>
        <taxon>Gunneridae</taxon>
        <taxon>Pentapetalae</taxon>
        <taxon>asterids</taxon>
        <taxon>Ericales</taxon>
        <taxon>Actinidiaceae</taxon>
        <taxon>Actinidia</taxon>
    </lineage>
</organism>
<feature type="compositionally biased region" description="Basic and acidic residues" evidence="6">
    <location>
        <begin position="123"/>
        <end position="132"/>
    </location>
</feature>
<dbReference type="Pfam" id="PF06870">
    <property type="entry name" value="RNA_pol_I_A49"/>
    <property type="match status" value="1"/>
</dbReference>
<evidence type="ECO:0000256" key="2">
    <source>
        <dbReference type="ARBA" id="ARBA00009430"/>
    </source>
</evidence>
<dbReference type="AlphaFoldDB" id="A0A7J0G0K8"/>
<sequence length="607" mass="67349">MEVDTAEKTEEKPETIVEEDMETTEAKKKKKKKKESIDVKIETISEHANKISPLVGYFPSSFDPLRHHEVAAEEEPPQTEVRVFWHEKRISRLQLVVSPNGSQVAPTIPIFRLEPRVGGPDISNKEPSKEEPTVEEEPAAEKRKADKIRDLTFMLRSASHYNEKKIPKHRRIWTKKIEGVQINKEAFESASSHSARNIPPHDSSAITPQTAYPLDKIIFSGEWDYLSDIIELLQFGAELASNDYPSFVCNRLHRLEHIEDEVEQKTLACVFSYINHLIKFKDRNSFGGSSSVTFHKMPSILSQKFSTMFADSDAKWLADDKTDLLISYVLVLTLIADSFRSDPSDIARDLKMTAITIRPHYEHLGCKLVRDGRVLLATLPVPLQFPRLRVPAEKKVASQTCETETVRRNIRNYFGDGSPTINRGLRITTQTTTTPVVDSTTPIKTSTVPIQTLYKLPTSPEFLFQEESLAQRRSWGENLTYYTGIGYLAGSVTGAGKGLVEGIKSSEPGDTMKLRVNRILNGSGHVGRRYGNRAGVIGLLFAGMESGMVAVRDTDDVVNSVVAGLGTGALYKAASGPRSAAVAGAIGGVVVGLAVTGKQMLKRYVPI</sequence>
<comment type="subcellular location">
    <subcellularLocation>
        <location evidence="1">Nucleus</location>
        <location evidence="1">Nucleolus</location>
    </subcellularLocation>
</comment>
<evidence type="ECO:0000256" key="5">
    <source>
        <dbReference type="ARBA" id="ARBA00023242"/>
    </source>
</evidence>
<name>A0A7J0G0K8_9ERIC</name>
<keyword evidence="3" id="KW-0240">DNA-directed RNA polymerase</keyword>
<feature type="region of interest" description="Disordered" evidence="6">
    <location>
        <begin position="1"/>
        <end position="37"/>
    </location>
</feature>
<dbReference type="PANTHER" id="PTHR14440">
    <property type="entry name" value="DNA-DIRECTED RNA POLYMERASE I SUBUNIT RPA49"/>
    <property type="match status" value="1"/>
</dbReference>
<evidence type="ECO:0000313" key="7">
    <source>
        <dbReference type="EMBL" id="GFZ04277.1"/>
    </source>
</evidence>
<evidence type="ECO:0000256" key="4">
    <source>
        <dbReference type="ARBA" id="ARBA00023163"/>
    </source>
</evidence>
<dbReference type="GO" id="GO:0000428">
    <property type="term" value="C:DNA-directed RNA polymerase complex"/>
    <property type="evidence" value="ECO:0007669"/>
    <property type="project" value="UniProtKB-KW"/>
</dbReference>
<dbReference type="GO" id="GO:0003677">
    <property type="term" value="F:DNA binding"/>
    <property type="evidence" value="ECO:0007669"/>
    <property type="project" value="InterPro"/>
</dbReference>
<dbReference type="OrthoDB" id="532500at2759"/>
<gene>
    <name evidence="7" type="ORF">Acr_16g0009010</name>
</gene>
<keyword evidence="8" id="KW-1185">Reference proteome</keyword>
<protein>
    <submittedName>
        <fullName evidence="7">Translocase of inner mitochondrial membrane 23</fullName>
    </submittedName>
</protein>
<dbReference type="GO" id="GO:0005730">
    <property type="term" value="C:nucleolus"/>
    <property type="evidence" value="ECO:0007669"/>
    <property type="project" value="UniProtKB-SubCell"/>
</dbReference>
<feature type="region of interest" description="Disordered" evidence="6">
    <location>
        <begin position="115"/>
        <end position="143"/>
    </location>
</feature>
<evidence type="ECO:0000313" key="8">
    <source>
        <dbReference type="Proteomes" id="UP000585474"/>
    </source>
</evidence>
<dbReference type="EMBL" id="BJWL01000016">
    <property type="protein sequence ID" value="GFZ04277.1"/>
    <property type="molecule type" value="Genomic_DNA"/>
</dbReference>
<keyword evidence="4" id="KW-0804">Transcription</keyword>
<comment type="similarity">
    <text evidence="2">Belongs to the eukaryotic RPA49/POLR1E RNA polymerase subunit family.</text>
</comment>
<proteinExistence type="inferred from homology"/>
<dbReference type="Pfam" id="PF02466">
    <property type="entry name" value="Tim17"/>
    <property type="match status" value="1"/>
</dbReference>
<feature type="compositionally biased region" description="Basic and acidic residues" evidence="6">
    <location>
        <begin position="1"/>
        <end position="15"/>
    </location>
</feature>
<dbReference type="InterPro" id="IPR009668">
    <property type="entry name" value="RNA_pol-assoc_fac_A49-like"/>
</dbReference>
<comment type="caution">
    <text evidence="7">The sequence shown here is derived from an EMBL/GenBank/DDBJ whole genome shotgun (WGS) entry which is preliminary data.</text>
</comment>
<dbReference type="GO" id="GO:0006351">
    <property type="term" value="P:DNA-templated transcription"/>
    <property type="evidence" value="ECO:0007669"/>
    <property type="project" value="InterPro"/>
</dbReference>
<reference evidence="7 8" key="1">
    <citation type="submission" date="2019-07" db="EMBL/GenBank/DDBJ databases">
        <title>De Novo Assembly of kiwifruit Actinidia rufa.</title>
        <authorList>
            <person name="Sugita-Konishi S."/>
            <person name="Sato K."/>
            <person name="Mori E."/>
            <person name="Abe Y."/>
            <person name="Kisaki G."/>
            <person name="Hamano K."/>
            <person name="Suezawa K."/>
            <person name="Otani M."/>
            <person name="Fukuda T."/>
            <person name="Manabe T."/>
            <person name="Gomi K."/>
            <person name="Tabuchi M."/>
            <person name="Akimitsu K."/>
            <person name="Kataoka I."/>
        </authorList>
    </citation>
    <scope>NUCLEOTIDE SEQUENCE [LARGE SCALE GENOMIC DNA]</scope>
    <source>
        <strain evidence="8">cv. Fuchu</strain>
    </source>
</reference>